<name>A0A379IKC3_PSEFL</name>
<reference evidence="1 2" key="1">
    <citation type="submission" date="2018-06" db="EMBL/GenBank/DDBJ databases">
        <authorList>
            <consortium name="Pathogen Informatics"/>
            <person name="Doyle S."/>
        </authorList>
    </citation>
    <scope>NUCLEOTIDE SEQUENCE [LARGE SCALE GENOMIC DNA]</scope>
    <source>
        <strain evidence="1 2">NCTC10392</strain>
    </source>
</reference>
<gene>
    <name evidence="1" type="ORF">NCTC10392_05171</name>
</gene>
<proteinExistence type="predicted"/>
<dbReference type="AlphaFoldDB" id="A0A379IKC3"/>
<protein>
    <submittedName>
        <fullName evidence="1">Uncharacterized protein</fullName>
    </submittedName>
</protein>
<sequence>MTLQINLQRLTQMSDQMISIYRTTCFELYRCPLLINLRSTLHVCINTNAEHYMTYISRIPDQLKKDARNLLRSNKNIIRPFQTRAIDTKIAQGLHDRQAHDKTQPLKLSEPSIDTKYKAVVNVLCKWTDPLTPSAPPTCCLLLRENQERCRLPGID</sequence>
<organism evidence="1 2">
    <name type="scientific">Pseudomonas fluorescens</name>
    <dbReference type="NCBI Taxonomy" id="294"/>
    <lineage>
        <taxon>Bacteria</taxon>
        <taxon>Pseudomonadati</taxon>
        <taxon>Pseudomonadota</taxon>
        <taxon>Gammaproteobacteria</taxon>
        <taxon>Pseudomonadales</taxon>
        <taxon>Pseudomonadaceae</taxon>
        <taxon>Pseudomonas</taxon>
    </lineage>
</organism>
<accession>A0A379IKC3</accession>
<dbReference type="Proteomes" id="UP000255125">
    <property type="component" value="Unassembled WGS sequence"/>
</dbReference>
<evidence type="ECO:0000313" key="2">
    <source>
        <dbReference type="Proteomes" id="UP000255125"/>
    </source>
</evidence>
<evidence type="ECO:0000313" key="1">
    <source>
        <dbReference type="EMBL" id="SUD33764.1"/>
    </source>
</evidence>
<dbReference type="EMBL" id="UGUS01000002">
    <property type="protein sequence ID" value="SUD33764.1"/>
    <property type="molecule type" value="Genomic_DNA"/>
</dbReference>